<comment type="pathway">
    <text evidence="1">Porphyrin-containing compound metabolism; protoporphyrin-IX biosynthesis; protoporphyrinogen-IX from coproporphyrinogen-III (O2 route): step 1/1.</text>
</comment>
<gene>
    <name evidence="7" type="ORF">TRIADDRAFT_34987</name>
</gene>
<dbReference type="STRING" id="10228.B3SFD4"/>
<dbReference type="PRINTS" id="PR00073">
    <property type="entry name" value="COPRGNOXDASE"/>
</dbReference>
<dbReference type="UniPathway" id="UPA00251">
    <property type="reaction ID" value="UER00322"/>
</dbReference>
<proteinExistence type="inferred from homology"/>
<reference evidence="7 8" key="1">
    <citation type="journal article" date="2008" name="Nature">
        <title>The Trichoplax genome and the nature of placozoans.</title>
        <authorList>
            <person name="Srivastava M."/>
            <person name="Begovic E."/>
            <person name="Chapman J."/>
            <person name="Putnam N.H."/>
            <person name="Hellsten U."/>
            <person name="Kawashima T."/>
            <person name="Kuo A."/>
            <person name="Mitros T."/>
            <person name="Salamov A."/>
            <person name="Carpenter M.L."/>
            <person name="Signorovitch A.Y."/>
            <person name="Moreno M.A."/>
            <person name="Kamm K."/>
            <person name="Grimwood J."/>
            <person name="Schmutz J."/>
            <person name="Shapiro H."/>
            <person name="Grigoriev I.V."/>
            <person name="Buss L.W."/>
            <person name="Schierwater B."/>
            <person name="Dellaporta S.L."/>
            <person name="Rokhsar D.S."/>
        </authorList>
    </citation>
    <scope>NUCLEOTIDE SEQUENCE [LARGE SCALE GENOMIC DNA]</scope>
    <source>
        <strain evidence="7 8">Grell-BS-1999</strain>
    </source>
</reference>
<keyword evidence="5" id="KW-0560">Oxidoreductase</keyword>
<dbReference type="PANTHER" id="PTHR10755">
    <property type="entry name" value="COPROPORPHYRINOGEN III OXIDASE, MITOCHONDRIAL"/>
    <property type="match status" value="1"/>
</dbReference>
<dbReference type="InterPro" id="IPR036406">
    <property type="entry name" value="Coprogen_oxidase_aer_sf"/>
</dbReference>
<dbReference type="PIRSF" id="PIRSF000166">
    <property type="entry name" value="Coproporphyri_ox"/>
    <property type="match status" value="1"/>
</dbReference>
<dbReference type="OrthoDB" id="8109948at2759"/>
<evidence type="ECO:0000256" key="4">
    <source>
        <dbReference type="ARBA" id="ARBA00012869"/>
    </source>
</evidence>
<dbReference type="GO" id="GO:0006782">
    <property type="term" value="P:protoporphyrinogen IX biosynthetic process"/>
    <property type="evidence" value="ECO:0000318"/>
    <property type="project" value="GO_Central"/>
</dbReference>
<dbReference type="GO" id="GO:0005737">
    <property type="term" value="C:cytoplasm"/>
    <property type="evidence" value="ECO:0000318"/>
    <property type="project" value="GO_Central"/>
</dbReference>
<evidence type="ECO:0000313" key="8">
    <source>
        <dbReference type="Proteomes" id="UP000009022"/>
    </source>
</evidence>
<evidence type="ECO:0000256" key="5">
    <source>
        <dbReference type="ARBA" id="ARBA00023002"/>
    </source>
</evidence>
<dbReference type="eggNOG" id="KOG1518">
    <property type="taxonomic scope" value="Eukaryota"/>
</dbReference>
<organism evidence="7 8">
    <name type="scientific">Trichoplax adhaerens</name>
    <name type="common">Trichoplax reptans</name>
    <dbReference type="NCBI Taxonomy" id="10228"/>
    <lineage>
        <taxon>Eukaryota</taxon>
        <taxon>Metazoa</taxon>
        <taxon>Placozoa</taxon>
        <taxon>Uniplacotomia</taxon>
        <taxon>Trichoplacea</taxon>
        <taxon>Trichoplacidae</taxon>
        <taxon>Trichoplax</taxon>
    </lineage>
</organism>
<dbReference type="AlphaFoldDB" id="B3SFD4"/>
<evidence type="ECO:0000313" key="7">
    <source>
        <dbReference type="EMBL" id="EDV18562.1"/>
    </source>
</evidence>
<dbReference type="GO" id="GO:0004109">
    <property type="term" value="F:coproporphyrinogen oxidase activity"/>
    <property type="evidence" value="ECO:0000318"/>
    <property type="project" value="GO_Central"/>
</dbReference>
<dbReference type="NCBIfam" id="NF003727">
    <property type="entry name" value="PRK05330.1"/>
    <property type="match status" value="1"/>
</dbReference>
<accession>B3SFD4</accession>
<sequence length="276" mass="32036">MDKFSNKKRLASNWFKKLRDNICDEFEKIENEFGSSVSFKRKKWDRDGGGGGEMSIMRGSIFEKVGVNISTVYGKFSDKFAKEIPGCENGNNNFWASGISLVAHMNSPHIPAVHFNTRMIVTTKQWFGGGGDLTPVFPNNADTELFHKHFKIACDKFDKNYYPRFKKNCDEYFYLPHRKEPRGVGGVFYDYLNSGNWEKDFEFTKEIGVQFKKAFFSIIKRNIMKKWTKVEKSIQLQKRGRYVEFNLLYDRGTKFGLMTNGNTEAILMSMPPMATW</sequence>
<comment type="similarity">
    <text evidence="2">Belongs to the aerobic coproporphyrinogen-III oxidase family.</text>
</comment>
<dbReference type="InParanoid" id="B3SFD4"/>
<evidence type="ECO:0000256" key="1">
    <source>
        <dbReference type="ARBA" id="ARBA00005168"/>
    </source>
</evidence>
<dbReference type="SUPFAM" id="SSF102886">
    <property type="entry name" value="Coproporphyrinogen III oxidase"/>
    <property type="match status" value="1"/>
</dbReference>
<keyword evidence="6" id="KW-0627">Porphyrin biosynthesis</keyword>
<dbReference type="EC" id="1.3.3.3" evidence="4"/>
<dbReference type="PhylomeDB" id="B3SFD4"/>
<dbReference type="HOGENOM" id="CLU_026169_0_1_1"/>
<dbReference type="Proteomes" id="UP000009022">
    <property type="component" value="Unassembled WGS sequence"/>
</dbReference>
<evidence type="ECO:0000256" key="2">
    <source>
        <dbReference type="ARBA" id="ARBA00010644"/>
    </source>
</evidence>
<evidence type="ECO:0000256" key="3">
    <source>
        <dbReference type="ARBA" id="ARBA00011738"/>
    </source>
</evidence>
<dbReference type="PANTHER" id="PTHR10755:SF0">
    <property type="entry name" value="OXYGEN-DEPENDENT COPROPORPHYRINOGEN-III OXIDASE, MITOCHONDRIAL"/>
    <property type="match status" value="1"/>
</dbReference>
<dbReference type="EMBL" id="DS986163">
    <property type="protein sequence ID" value="EDV18562.1"/>
    <property type="molecule type" value="Genomic_DNA"/>
</dbReference>
<keyword evidence="8" id="KW-1185">Reference proteome</keyword>
<dbReference type="Pfam" id="PF01218">
    <property type="entry name" value="Coprogen_oxidas"/>
    <property type="match status" value="1"/>
</dbReference>
<dbReference type="OMA" id="PLVAWKY"/>
<dbReference type="KEGG" id="tad:TRIADDRAFT_34987"/>
<dbReference type="Gene3D" id="3.40.1500.10">
    <property type="entry name" value="Coproporphyrinogen III oxidase, aerobic"/>
    <property type="match status" value="1"/>
</dbReference>
<protein>
    <recommendedName>
        <fullName evidence="4">coproporphyrinogen oxidase</fullName>
        <ecNumber evidence="4">1.3.3.3</ecNumber>
    </recommendedName>
</protein>
<name>B3SFD4_TRIAD</name>
<dbReference type="InterPro" id="IPR001260">
    <property type="entry name" value="Coprogen_oxidase_aer"/>
</dbReference>
<evidence type="ECO:0000256" key="6">
    <source>
        <dbReference type="ARBA" id="ARBA00023244"/>
    </source>
</evidence>
<comment type="subunit">
    <text evidence="3">Homodimer.</text>
</comment>